<dbReference type="Proteomes" id="UP000289738">
    <property type="component" value="Chromosome B01"/>
</dbReference>
<keyword evidence="3" id="KW-1185">Reference proteome</keyword>
<protein>
    <submittedName>
        <fullName evidence="2">Uncharacterized protein</fullName>
    </submittedName>
</protein>
<sequence length="195" mass="21867">MMQKELLNSKDKGATPSIHSRIFFSSDGETVPKGIPSPAKFEKGNAVVVAPVDDKEKGVDLDKEYFDEGDDKMVSTISIIPTEYLREYKGKPNEYYDVKDEEAFAFIFSEDKLEYFQTPTEKQKSHLRPLHVSAYMSGICVNKILVDGEATISLLPERMLIKVGKHFDDLIPTNILVTDYSSILTPAKGLATLRV</sequence>
<reference evidence="2 3" key="1">
    <citation type="submission" date="2019-01" db="EMBL/GenBank/DDBJ databases">
        <title>Sequencing of cultivated peanut Arachis hypogaea provides insights into genome evolution and oil improvement.</title>
        <authorList>
            <person name="Chen X."/>
        </authorList>
    </citation>
    <scope>NUCLEOTIDE SEQUENCE [LARGE SCALE GENOMIC DNA]</scope>
    <source>
        <strain evidence="3">cv. Fuhuasheng</strain>
        <tissue evidence="2">Leaves</tissue>
    </source>
</reference>
<comment type="caution">
    <text evidence="2">The sequence shown here is derived from an EMBL/GenBank/DDBJ whole genome shotgun (WGS) entry which is preliminary data.</text>
</comment>
<accession>A0A445AZI8</accession>
<name>A0A445AZI8_ARAHY</name>
<evidence type="ECO:0000313" key="2">
    <source>
        <dbReference type="EMBL" id="RYR31847.1"/>
    </source>
</evidence>
<evidence type="ECO:0000256" key="1">
    <source>
        <dbReference type="SAM" id="MobiDB-lite"/>
    </source>
</evidence>
<dbReference type="EMBL" id="SDMP01000011">
    <property type="protein sequence ID" value="RYR31847.1"/>
    <property type="molecule type" value="Genomic_DNA"/>
</dbReference>
<dbReference type="AlphaFoldDB" id="A0A445AZI8"/>
<feature type="region of interest" description="Disordered" evidence="1">
    <location>
        <begin position="1"/>
        <end position="21"/>
    </location>
</feature>
<evidence type="ECO:0000313" key="3">
    <source>
        <dbReference type="Proteomes" id="UP000289738"/>
    </source>
</evidence>
<gene>
    <name evidence="2" type="ORF">Ahy_B01g056774</name>
</gene>
<organism evidence="2 3">
    <name type="scientific">Arachis hypogaea</name>
    <name type="common">Peanut</name>
    <dbReference type="NCBI Taxonomy" id="3818"/>
    <lineage>
        <taxon>Eukaryota</taxon>
        <taxon>Viridiplantae</taxon>
        <taxon>Streptophyta</taxon>
        <taxon>Embryophyta</taxon>
        <taxon>Tracheophyta</taxon>
        <taxon>Spermatophyta</taxon>
        <taxon>Magnoliopsida</taxon>
        <taxon>eudicotyledons</taxon>
        <taxon>Gunneridae</taxon>
        <taxon>Pentapetalae</taxon>
        <taxon>rosids</taxon>
        <taxon>fabids</taxon>
        <taxon>Fabales</taxon>
        <taxon>Fabaceae</taxon>
        <taxon>Papilionoideae</taxon>
        <taxon>50 kb inversion clade</taxon>
        <taxon>dalbergioids sensu lato</taxon>
        <taxon>Dalbergieae</taxon>
        <taxon>Pterocarpus clade</taxon>
        <taxon>Arachis</taxon>
    </lineage>
</organism>
<proteinExistence type="predicted"/>